<dbReference type="CDD" id="cd06558">
    <property type="entry name" value="crotonase-like"/>
    <property type="match status" value="1"/>
</dbReference>
<dbReference type="PROSITE" id="PS00166">
    <property type="entry name" value="ENOYL_COA_HYDRATASE"/>
    <property type="match status" value="1"/>
</dbReference>
<evidence type="ECO:0000313" key="4">
    <source>
        <dbReference type="EMBL" id="MCQ4636980.1"/>
    </source>
</evidence>
<dbReference type="InterPro" id="IPR018376">
    <property type="entry name" value="Enoyl-CoA_hyd/isom_CS"/>
</dbReference>
<sequence length="260" mass="28147">MFMSDVLYEKRGHTAIITFNKTADLNALSEDFLQKIGEAVDLVEQDEEVYTLILTGAGKAFIAGADIKEMYEKDADSIMVWSSLGSGLNLRLENLKIPVIAAINGYALGGGLELAMACDIRIASEKAKMGLPEVSLGVICGAGGTQRLPRIVGEAVAKEMIFTGKKVNAEEALSIGLVNRVVPPEKLMDTALELAAAIERNGQIAVGTAKAAINFSGTSDLEEGCLFEREIFSKLFETEDQKIGMGSFLRKEKDFKFKNR</sequence>
<dbReference type="InterPro" id="IPR001753">
    <property type="entry name" value="Enoyl-CoA_hydra/iso"/>
</dbReference>
<dbReference type="PANTHER" id="PTHR11941:SF54">
    <property type="entry name" value="ENOYL-COA HYDRATASE, MITOCHONDRIAL"/>
    <property type="match status" value="1"/>
</dbReference>
<gene>
    <name evidence="4" type="ORF">NE619_09575</name>
</gene>
<comment type="similarity">
    <text evidence="1 3">Belongs to the enoyl-CoA hydratase/isomerase family.</text>
</comment>
<evidence type="ECO:0000256" key="2">
    <source>
        <dbReference type="ARBA" id="ARBA00023239"/>
    </source>
</evidence>
<keyword evidence="2" id="KW-0456">Lyase</keyword>
<protein>
    <submittedName>
        <fullName evidence="4">Enoyl-CoA hydratase-related protein</fullName>
    </submittedName>
</protein>
<evidence type="ECO:0000256" key="1">
    <source>
        <dbReference type="ARBA" id="ARBA00005254"/>
    </source>
</evidence>
<dbReference type="Gene3D" id="3.90.226.10">
    <property type="entry name" value="2-enoyl-CoA Hydratase, Chain A, domain 1"/>
    <property type="match status" value="1"/>
</dbReference>
<dbReference type="Pfam" id="PF00378">
    <property type="entry name" value="ECH_1"/>
    <property type="match status" value="1"/>
</dbReference>
<name>A0ABT1RP70_9FIRM</name>
<reference evidence="4 5" key="1">
    <citation type="submission" date="2022-06" db="EMBL/GenBank/DDBJ databases">
        <title>Isolation of gut microbiota from human fecal samples.</title>
        <authorList>
            <person name="Pamer E.G."/>
            <person name="Barat B."/>
            <person name="Waligurski E."/>
            <person name="Medina S."/>
            <person name="Paddock L."/>
            <person name="Mostad J."/>
        </authorList>
    </citation>
    <scope>NUCLEOTIDE SEQUENCE [LARGE SCALE GENOMIC DNA]</scope>
    <source>
        <strain evidence="4 5">SL.3.17</strain>
    </source>
</reference>
<keyword evidence="5" id="KW-1185">Reference proteome</keyword>
<organism evidence="4 5">
    <name type="scientific">Anaerovorax odorimutans</name>
    <dbReference type="NCBI Taxonomy" id="109327"/>
    <lineage>
        <taxon>Bacteria</taxon>
        <taxon>Bacillati</taxon>
        <taxon>Bacillota</taxon>
        <taxon>Clostridia</taxon>
        <taxon>Peptostreptococcales</taxon>
        <taxon>Anaerovoracaceae</taxon>
        <taxon>Anaerovorax</taxon>
    </lineage>
</organism>
<dbReference type="PANTHER" id="PTHR11941">
    <property type="entry name" value="ENOYL-COA HYDRATASE-RELATED"/>
    <property type="match status" value="1"/>
</dbReference>
<evidence type="ECO:0000256" key="3">
    <source>
        <dbReference type="RuleBase" id="RU003707"/>
    </source>
</evidence>
<dbReference type="InterPro" id="IPR029045">
    <property type="entry name" value="ClpP/crotonase-like_dom_sf"/>
</dbReference>
<dbReference type="InterPro" id="IPR014748">
    <property type="entry name" value="Enoyl-CoA_hydra_C"/>
</dbReference>
<dbReference type="Gene3D" id="1.10.12.10">
    <property type="entry name" value="Lyase 2-enoyl-coa Hydratase, Chain A, domain 2"/>
    <property type="match status" value="1"/>
</dbReference>
<dbReference type="EMBL" id="JANFXK010000009">
    <property type="protein sequence ID" value="MCQ4636980.1"/>
    <property type="molecule type" value="Genomic_DNA"/>
</dbReference>
<dbReference type="SUPFAM" id="SSF52096">
    <property type="entry name" value="ClpP/crotonase"/>
    <property type="match status" value="1"/>
</dbReference>
<proteinExistence type="inferred from homology"/>
<evidence type="ECO:0000313" key="5">
    <source>
        <dbReference type="Proteomes" id="UP001524502"/>
    </source>
</evidence>
<dbReference type="Proteomes" id="UP001524502">
    <property type="component" value="Unassembled WGS sequence"/>
</dbReference>
<accession>A0ABT1RP70</accession>
<comment type="caution">
    <text evidence="4">The sequence shown here is derived from an EMBL/GenBank/DDBJ whole genome shotgun (WGS) entry which is preliminary data.</text>
</comment>